<dbReference type="EMBL" id="BMEA01000001">
    <property type="protein sequence ID" value="GGB65366.1"/>
    <property type="molecule type" value="Genomic_DNA"/>
</dbReference>
<dbReference type="CDD" id="cd07042">
    <property type="entry name" value="STAS_SulP_like_sulfate_transporter"/>
    <property type="match status" value="1"/>
</dbReference>
<evidence type="ECO:0000256" key="4">
    <source>
        <dbReference type="ARBA" id="ARBA00023136"/>
    </source>
</evidence>
<dbReference type="GO" id="GO:0016020">
    <property type="term" value="C:membrane"/>
    <property type="evidence" value="ECO:0007669"/>
    <property type="project" value="UniProtKB-SubCell"/>
</dbReference>
<name>A0A8H9FRD0_9MICO</name>
<feature type="transmembrane region" description="Helical" evidence="6">
    <location>
        <begin position="199"/>
        <end position="222"/>
    </location>
</feature>
<evidence type="ECO:0000256" key="2">
    <source>
        <dbReference type="ARBA" id="ARBA00022692"/>
    </source>
</evidence>
<evidence type="ECO:0000256" key="5">
    <source>
        <dbReference type="SAM" id="MobiDB-lite"/>
    </source>
</evidence>
<evidence type="ECO:0000256" key="1">
    <source>
        <dbReference type="ARBA" id="ARBA00004141"/>
    </source>
</evidence>
<comment type="caution">
    <text evidence="8">The sequence shown here is derived from an EMBL/GenBank/DDBJ whole genome shotgun (WGS) entry which is preliminary data.</text>
</comment>
<gene>
    <name evidence="8" type="ORF">GCM10011314_00700</name>
</gene>
<feature type="transmembrane region" description="Helical" evidence="6">
    <location>
        <begin position="174"/>
        <end position="192"/>
    </location>
</feature>
<feature type="transmembrane region" description="Helical" evidence="6">
    <location>
        <begin position="125"/>
        <end position="144"/>
    </location>
</feature>
<evidence type="ECO:0000256" key="3">
    <source>
        <dbReference type="ARBA" id="ARBA00022989"/>
    </source>
</evidence>
<protein>
    <submittedName>
        <fullName evidence="8">Sodium-independent anion transporter</fullName>
    </submittedName>
</protein>
<dbReference type="SUPFAM" id="SSF52091">
    <property type="entry name" value="SpoIIaa-like"/>
    <property type="match status" value="1"/>
</dbReference>
<proteinExistence type="predicted"/>
<dbReference type="InterPro" id="IPR002645">
    <property type="entry name" value="STAS_dom"/>
</dbReference>
<feature type="domain" description="STAS" evidence="7">
    <location>
        <begin position="430"/>
        <end position="545"/>
    </location>
</feature>
<dbReference type="Pfam" id="PF00916">
    <property type="entry name" value="Sulfate_transp"/>
    <property type="match status" value="1"/>
</dbReference>
<accession>A0A8H9FRD0</accession>
<keyword evidence="4 6" id="KW-0472">Membrane</keyword>
<feature type="transmembrane region" description="Helical" evidence="6">
    <location>
        <begin position="321"/>
        <end position="338"/>
    </location>
</feature>
<sequence>MRATDILGDRVRLRGDVVAGVTVAAYLIPQVMAYAGVAGLPPVTGLWAAGTAIVGYAVLGSSRLLSVGPESTTALMTAVALGGLARGDPGRYAALAAGLALLVGGFCLLAWALRLGFLAELLSRPVLVGYMAGVATLMVVSQLGKVTGLEVTGESTVAQVSSVVEGLGDVHRPTVLVAASVLAFLLVVTRFAPRLPVPLLGVLASAAAVVLLSLDARGVAVVGPVPRELPVPTVPDVGIADLRALLPAALGIAVVAYTDNVLTGRAFEPRHEDGLDAKQELLALGVTNVAVGVTQGFPVSSSGSRTAIVDASGGRSQVNSLVALVTVVLAVVVANPVLARFPTAALGALVVFAALRLVDVAEFRRIFSFRRTEGLLAVGTTASVLVLGILPGVLVAIVLSLLDLLHRVSRPHDGILGHVPGVAGMHDVDDYPSARPVPGLVVYRYDSPLFFANAHDFVTRALRAVDEAPTPARWLLLNMEANVTVDLTASDTLETLRREVDRRGVVLALSRVKQELRDDLRRSGLVDRVGEDHIFMTLPYAVQGYADWSARMNGSSPPGGAAQGGGRAPREGDRSTGPDGIPGPGGPAP</sequence>
<dbReference type="PROSITE" id="PS50801">
    <property type="entry name" value="STAS"/>
    <property type="match status" value="1"/>
</dbReference>
<dbReference type="Proteomes" id="UP000628079">
    <property type="component" value="Unassembled WGS sequence"/>
</dbReference>
<reference evidence="8" key="1">
    <citation type="journal article" date="2014" name="Int. J. Syst. Evol. Microbiol.">
        <title>Complete genome sequence of Corynebacterium casei LMG S-19264T (=DSM 44701T), isolated from a smear-ripened cheese.</title>
        <authorList>
            <consortium name="US DOE Joint Genome Institute (JGI-PGF)"/>
            <person name="Walter F."/>
            <person name="Albersmeier A."/>
            <person name="Kalinowski J."/>
            <person name="Ruckert C."/>
        </authorList>
    </citation>
    <scope>NUCLEOTIDE SEQUENCE</scope>
    <source>
        <strain evidence="8">CGMCC 1.10749</strain>
    </source>
</reference>
<organism evidence="8 9">
    <name type="scientific">Knoellia flava</name>
    <dbReference type="NCBI Taxonomy" id="913969"/>
    <lineage>
        <taxon>Bacteria</taxon>
        <taxon>Bacillati</taxon>
        <taxon>Actinomycetota</taxon>
        <taxon>Actinomycetes</taxon>
        <taxon>Micrococcales</taxon>
        <taxon>Intrasporangiaceae</taxon>
        <taxon>Knoellia</taxon>
    </lineage>
</organism>
<dbReference type="InterPro" id="IPR001902">
    <property type="entry name" value="SLC26A/SulP_fam"/>
</dbReference>
<evidence type="ECO:0000256" key="6">
    <source>
        <dbReference type="SAM" id="Phobius"/>
    </source>
</evidence>
<dbReference type="AlphaFoldDB" id="A0A8H9FRD0"/>
<dbReference type="NCBIfam" id="TIGR00815">
    <property type="entry name" value="sulP"/>
    <property type="match status" value="1"/>
</dbReference>
<evidence type="ECO:0000313" key="8">
    <source>
        <dbReference type="EMBL" id="GGB65366.1"/>
    </source>
</evidence>
<evidence type="ECO:0000259" key="7">
    <source>
        <dbReference type="PROSITE" id="PS50801"/>
    </source>
</evidence>
<comment type="subcellular location">
    <subcellularLocation>
        <location evidence="1">Membrane</location>
        <topology evidence="1">Multi-pass membrane protein</topology>
    </subcellularLocation>
</comment>
<keyword evidence="3 6" id="KW-1133">Transmembrane helix</keyword>
<dbReference type="InterPro" id="IPR011547">
    <property type="entry name" value="SLC26A/SulP_dom"/>
</dbReference>
<reference evidence="8" key="2">
    <citation type="submission" date="2020-09" db="EMBL/GenBank/DDBJ databases">
        <authorList>
            <person name="Sun Q."/>
            <person name="Zhou Y."/>
        </authorList>
    </citation>
    <scope>NUCLEOTIDE SEQUENCE</scope>
    <source>
        <strain evidence="8">CGMCC 1.10749</strain>
    </source>
</reference>
<feature type="region of interest" description="Disordered" evidence="5">
    <location>
        <begin position="551"/>
        <end position="589"/>
    </location>
</feature>
<feature type="transmembrane region" description="Helical" evidence="6">
    <location>
        <begin position="17"/>
        <end position="37"/>
    </location>
</feature>
<dbReference type="Gene3D" id="3.30.750.24">
    <property type="entry name" value="STAS domain"/>
    <property type="match status" value="1"/>
</dbReference>
<evidence type="ECO:0000313" key="9">
    <source>
        <dbReference type="Proteomes" id="UP000628079"/>
    </source>
</evidence>
<dbReference type="InterPro" id="IPR036513">
    <property type="entry name" value="STAS_dom_sf"/>
</dbReference>
<feature type="transmembrane region" description="Helical" evidence="6">
    <location>
        <begin position="375"/>
        <end position="402"/>
    </location>
</feature>
<dbReference type="GO" id="GO:0055085">
    <property type="term" value="P:transmembrane transport"/>
    <property type="evidence" value="ECO:0007669"/>
    <property type="project" value="InterPro"/>
</dbReference>
<feature type="transmembrane region" description="Helical" evidence="6">
    <location>
        <begin position="92"/>
        <end position="113"/>
    </location>
</feature>
<dbReference type="PANTHER" id="PTHR11814">
    <property type="entry name" value="SULFATE TRANSPORTER"/>
    <property type="match status" value="1"/>
</dbReference>
<dbReference type="RefSeq" id="WP_084100502.1">
    <property type="nucleotide sequence ID" value="NZ_BMEA01000001.1"/>
</dbReference>
<dbReference type="Pfam" id="PF01740">
    <property type="entry name" value="STAS"/>
    <property type="match status" value="1"/>
</dbReference>
<keyword evidence="2 6" id="KW-0812">Transmembrane</keyword>